<keyword evidence="3" id="KW-1185">Reference proteome</keyword>
<gene>
    <name evidence="2" type="ORF">NPIL_409991</name>
</gene>
<proteinExistence type="predicted"/>
<evidence type="ECO:0000313" key="2">
    <source>
        <dbReference type="EMBL" id="GFU02457.1"/>
    </source>
</evidence>
<dbReference type="AlphaFoldDB" id="A0A8X6Q6U6"/>
<organism evidence="2 3">
    <name type="scientific">Nephila pilipes</name>
    <name type="common">Giant wood spider</name>
    <name type="synonym">Nephila maculata</name>
    <dbReference type="NCBI Taxonomy" id="299642"/>
    <lineage>
        <taxon>Eukaryota</taxon>
        <taxon>Metazoa</taxon>
        <taxon>Ecdysozoa</taxon>
        <taxon>Arthropoda</taxon>
        <taxon>Chelicerata</taxon>
        <taxon>Arachnida</taxon>
        <taxon>Araneae</taxon>
        <taxon>Araneomorphae</taxon>
        <taxon>Entelegynae</taxon>
        <taxon>Araneoidea</taxon>
        <taxon>Nephilidae</taxon>
        <taxon>Nephila</taxon>
    </lineage>
</organism>
<accession>A0A8X6Q6U6</accession>
<reference evidence="2" key="1">
    <citation type="submission" date="2020-08" db="EMBL/GenBank/DDBJ databases">
        <title>Multicomponent nature underlies the extraordinary mechanical properties of spider dragline silk.</title>
        <authorList>
            <person name="Kono N."/>
            <person name="Nakamura H."/>
            <person name="Mori M."/>
            <person name="Yoshida Y."/>
            <person name="Ohtoshi R."/>
            <person name="Malay A.D."/>
            <person name="Moran D.A.P."/>
            <person name="Tomita M."/>
            <person name="Numata K."/>
            <person name="Arakawa K."/>
        </authorList>
    </citation>
    <scope>NUCLEOTIDE SEQUENCE</scope>
</reference>
<evidence type="ECO:0000256" key="1">
    <source>
        <dbReference type="SAM" id="MobiDB-lite"/>
    </source>
</evidence>
<protein>
    <submittedName>
        <fullName evidence="2">Uncharacterized protein</fullName>
    </submittedName>
</protein>
<dbReference type="Proteomes" id="UP000887013">
    <property type="component" value="Unassembled WGS sequence"/>
</dbReference>
<feature type="non-terminal residue" evidence="2">
    <location>
        <position position="1"/>
    </location>
</feature>
<comment type="caution">
    <text evidence="2">The sequence shown here is derived from an EMBL/GenBank/DDBJ whole genome shotgun (WGS) entry which is preliminary data.</text>
</comment>
<dbReference type="EMBL" id="BMAW01076639">
    <property type="protein sequence ID" value="GFU02457.1"/>
    <property type="molecule type" value="Genomic_DNA"/>
</dbReference>
<feature type="region of interest" description="Disordered" evidence="1">
    <location>
        <begin position="22"/>
        <end position="43"/>
    </location>
</feature>
<sequence>FIQVSDIPLLDVGVPAKELRSGKNVGSYSSEFLPGGQRGSRNELHIPGDPLEELGIILLVTETHADT</sequence>
<evidence type="ECO:0000313" key="3">
    <source>
        <dbReference type="Proteomes" id="UP000887013"/>
    </source>
</evidence>
<name>A0A8X6Q6U6_NEPPI</name>